<gene>
    <name evidence="1" type="ORF">EJE24_22235</name>
</gene>
<dbReference type="Proteomes" id="UP000276389">
    <property type="component" value="Unassembled WGS sequence"/>
</dbReference>
<sequence length="136" mass="15023">MNTAYRFIHRHTRNTLVARGWPADMDIQTRLSYAQGDGVAFYGSLTAAQLVHLLPEIALRGLMDAHNMRELVDEVAGSSLSVRLYPNKLSRQYAHSGTISLEYNDCPDGLSERHAVMLLKALRAEINHVCGCVAAG</sequence>
<accession>A0A3R9VVS0</accession>
<evidence type="ECO:0000313" key="2">
    <source>
        <dbReference type="Proteomes" id="UP000276389"/>
    </source>
</evidence>
<comment type="caution">
    <text evidence="1">The sequence shown here is derived from an EMBL/GenBank/DDBJ whole genome shotgun (WGS) entry which is preliminary data.</text>
</comment>
<evidence type="ECO:0000313" key="1">
    <source>
        <dbReference type="EMBL" id="RSK63084.1"/>
    </source>
</evidence>
<organism evidence="1 2">
    <name type="scientific">Enterobacter huaxiensis</name>
    <dbReference type="NCBI Taxonomy" id="2494702"/>
    <lineage>
        <taxon>Bacteria</taxon>
        <taxon>Pseudomonadati</taxon>
        <taxon>Pseudomonadota</taxon>
        <taxon>Gammaproteobacteria</taxon>
        <taxon>Enterobacterales</taxon>
        <taxon>Enterobacteriaceae</taxon>
        <taxon>Enterobacter</taxon>
    </lineage>
</organism>
<protein>
    <submittedName>
        <fullName evidence="1">Uncharacterized protein</fullName>
    </submittedName>
</protein>
<reference evidence="1 2" key="1">
    <citation type="submission" date="2018-12" db="EMBL/GenBank/DDBJ databases">
        <title>The Genome Submission of two Enterobacter spp. strains.</title>
        <authorList>
            <person name="Wu W."/>
            <person name="Wei L."/>
            <person name="Feng Y."/>
            <person name="Zong Z."/>
        </authorList>
    </citation>
    <scope>NUCLEOTIDE SEQUENCE [LARGE SCALE GENOMIC DNA]</scope>
    <source>
        <strain evidence="1 2">WCHEHu045002</strain>
    </source>
</reference>
<proteinExistence type="predicted"/>
<dbReference type="RefSeq" id="WP_125915573.1">
    <property type="nucleotide sequence ID" value="NZ_RWHU01000012.1"/>
</dbReference>
<dbReference type="AlphaFoldDB" id="A0A3R9VVS0"/>
<name>A0A3R9VVS0_9ENTR</name>
<dbReference type="EMBL" id="RWHU01000012">
    <property type="protein sequence ID" value="RSK63084.1"/>
    <property type="molecule type" value="Genomic_DNA"/>
</dbReference>